<dbReference type="Gene3D" id="2.130.10.30">
    <property type="entry name" value="Regulator of chromosome condensation 1/beta-lactamase-inhibitor protein II"/>
    <property type="match status" value="2"/>
</dbReference>
<dbReference type="Pfam" id="PF25390">
    <property type="entry name" value="WD40_RLD"/>
    <property type="match status" value="1"/>
</dbReference>
<sequence>MKVSAGNQHSCALRESGAVACWGRNSYGQLGNGTRDDSTTPVAVLGLSDAVALSVGGDFSCARRKAGSVVCWGNNQDGQLGDGRGAKVGVWSTKPTGVAGLTEVREVAAGAAFACALRGNGSVACWGEGANGQIGSDAERAFARPRAISGVAKAVSVAVGSKHACAVEQGGRVMCWGRNSEGQLGDGAVASRINAKPVQGLSDAVSLVSGGSHTCALRKGGKVSCWGDGRDGQLGVGPGTDKVRTPRAVSGLAGMKKLVAGDEHTCAMFSATDVRCWGSNAEGQIDRSKRDQATPKKLDGVRGVVDIDAGHRHTCVVSGGKVYCWGSAERGALGPNPR</sequence>
<dbReference type="eggNOG" id="COG5184">
    <property type="taxonomic scope" value="Bacteria"/>
</dbReference>
<dbReference type="PRINTS" id="PR00633">
    <property type="entry name" value="RCCNDNSATION"/>
</dbReference>
<dbReference type="InterPro" id="IPR058923">
    <property type="entry name" value="RCC1-like_dom"/>
</dbReference>
<keyword evidence="2" id="KW-0677">Repeat</keyword>
<dbReference type="AlphaFoldDB" id="A6G6T3"/>
<dbReference type="Pfam" id="PF13540">
    <property type="entry name" value="RCC1_2"/>
    <property type="match status" value="2"/>
</dbReference>
<proteinExistence type="predicted"/>
<dbReference type="Proteomes" id="UP000005801">
    <property type="component" value="Unassembled WGS sequence"/>
</dbReference>
<evidence type="ECO:0000313" key="4">
    <source>
        <dbReference type="EMBL" id="EDM78386.1"/>
    </source>
</evidence>
<evidence type="ECO:0000259" key="3">
    <source>
        <dbReference type="Pfam" id="PF25390"/>
    </source>
</evidence>
<dbReference type="InterPro" id="IPR051553">
    <property type="entry name" value="Ran_GTPase-activating"/>
</dbReference>
<keyword evidence="1" id="KW-0344">Guanine-nucleotide releasing factor</keyword>
<dbReference type="PROSITE" id="PS50012">
    <property type="entry name" value="RCC1_3"/>
    <property type="match status" value="7"/>
</dbReference>
<accession>A6G6T3</accession>
<gene>
    <name evidence="4" type="ORF">PPSIR1_06041</name>
</gene>
<organism evidence="4 5">
    <name type="scientific">Plesiocystis pacifica SIR-1</name>
    <dbReference type="NCBI Taxonomy" id="391625"/>
    <lineage>
        <taxon>Bacteria</taxon>
        <taxon>Pseudomonadati</taxon>
        <taxon>Myxococcota</taxon>
        <taxon>Polyangia</taxon>
        <taxon>Nannocystales</taxon>
        <taxon>Nannocystaceae</taxon>
        <taxon>Plesiocystis</taxon>
    </lineage>
</organism>
<evidence type="ECO:0000313" key="5">
    <source>
        <dbReference type="Proteomes" id="UP000005801"/>
    </source>
</evidence>
<dbReference type="GO" id="GO:0005737">
    <property type="term" value="C:cytoplasm"/>
    <property type="evidence" value="ECO:0007669"/>
    <property type="project" value="TreeGrafter"/>
</dbReference>
<evidence type="ECO:0000256" key="1">
    <source>
        <dbReference type="ARBA" id="ARBA00022658"/>
    </source>
</evidence>
<keyword evidence="5" id="KW-1185">Reference proteome</keyword>
<protein>
    <submittedName>
        <fullName evidence="4">RCC1 repeat domain protein</fullName>
    </submittedName>
</protein>
<dbReference type="EMBL" id="ABCS01000031">
    <property type="protein sequence ID" value="EDM78386.1"/>
    <property type="molecule type" value="Genomic_DNA"/>
</dbReference>
<dbReference type="SUPFAM" id="SSF50985">
    <property type="entry name" value="RCC1/BLIP-II"/>
    <property type="match status" value="2"/>
</dbReference>
<reference evidence="4 5" key="1">
    <citation type="submission" date="2007-06" db="EMBL/GenBank/DDBJ databases">
        <authorList>
            <person name="Shimkets L."/>
            <person name="Ferriera S."/>
            <person name="Johnson J."/>
            <person name="Kravitz S."/>
            <person name="Beeson K."/>
            <person name="Sutton G."/>
            <person name="Rogers Y.-H."/>
            <person name="Friedman R."/>
            <person name="Frazier M."/>
            <person name="Venter J.C."/>
        </authorList>
    </citation>
    <scope>NUCLEOTIDE SEQUENCE [LARGE SCALE GENOMIC DNA]</scope>
    <source>
        <strain evidence="4 5">SIR-1</strain>
    </source>
</reference>
<dbReference type="PANTHER" id="PTHR45982">
    <property type="entry name" value="REGULATOR OF CHROMOSOME CONDENSATION"/>
    <property type="match status" value="1"/>
</dbReference>
<evidence type="ECO:0000256" key="2">
    <source>
        <dbReference type="ARBA" id="ARBA00022737"/>
    </source>
</evidence>
<dbReference type="InterPro" id="IPR009091">
    <property type="entry name" value="RCC1/BLIP-II"/>
</dbReference>
<dbReference type="PANTHER" id="PTHR45982:SF1">
    <property type="entry name" value="REGULATOR OF CHROMOSOME CONDENSATION"/>
    <property type="match status" value="1"/>
</dbReference>
<dbReference type="GO" id="GO:0005085">
    <property type="term" value="F:guanyl-nucleotide exchange factor activity"/>
    <property type="evidence" value="ECO:0007669"/>
    <property type="project" value="TreeGrafter"/>
</dbReference>
<feature type="domain" description="RCC1-like" evidence="3">
    <location>
        <begin position="2"/>
        <end position="250"/>
    </location>
</feature>
<name>A6G6T3_9BACT</name>
<dbReference type="InterPro" id="IPR000408">
    <property type="entry name" value="Reg_chr_condens"/>
</dbReference>
<comment type="caution">
    <text evidence="4">The sequence shown here is derived from an EMBL/GenBank/DDBJ whole genome shotgun (WGS) entry which is preliminary data.</text>
</comment>